<dbReference type="AlphaFoldDB" id="A0A7W7T6S9"/>
<evidence type="ECO:0000313" key="2">
    <source>
        <dbReference type="Proteomes" id="UP000542674"/>
    </source>
</evidence>
<keyword evidence="2" id="KW-1185">Reference proteome</keyword>
<protein>
    <submittedName>
        <fullName evidence="1">3-mercaptopyruvate sulfurtransferase SseA</fullName>
    </submittedName>
</protein>
<dbReference type="Proteomes" id="UP000542674">
    <property type="component" value="Unassembled WGS sequence"/>
</dbReference>
<organism evidence="1 2">
    <name type="scientific">Saccharothrix violaceirubra</name>
    <dbReference type="NCBI Taxonomy" id="413306"/>
    <lineage>
        <taxon>Bacteria</taxon>
        <taxon>Bacillati</taxon>
        <taxon>Actinomycetota</taxon>
        <taxon>Actinomycetes</taxon>
        <taxon>Pseudonocardiales</taxon>
        <taxon>Pseudonocardiaceae</taxon>
        <taxon>Saccharothrix</taxon>
    </lineage>
</organism>
<comment type="caution">
    <text evidence="1">The sequence shown here is derived from an EMBL/GenBank/DDBJ whole genome shotgun (WGS) entry which is preliminary data.</text>
</comment>
<keyword evidence="1" id="KW-0808">Transferase</keyword>
<reference evidence="1 2" key="1">
    <citation type="submission" date="2020-08" db="EMBL/GenBank/DDBJ databases">
        <title>Sequencing the genomes of 1000 actinobacteria strains.</title>
        <authorList>
            <person name="Klenk H.-P."/>
        </authorList>
    </citation>
    <scope>NUCLEOTIDE SEQUENCE [LARGE SCALE GENOMIC DNA]</scope>
    <source>
        <strain evidence="1 2">DSM 45084</strain>
    </source>
</reference>
<evidence type="ECO:0000313" key="1">
    <source>
        <dbReference type="EMBL" id="MBB4967626.1"/>
    </source>
</evidence>
<proteinExistence type="predicted"/>
<dbReference type="GO" id="GO:0016740">
    <property type="term" value="F:transferase activity"/>
    <property type="evidence" value="ECO:0007669"/>
    <property type="project" value="UniProtKB-KW"/>
</dbReference>
<accession>A0A7W7T6S9</accession>
<keyword evidence="1" id="KW-0670">Pyruvate</keyword>
<gene>
    <name evidence="1" type="ORF">F4559_004985</name>
</gene>
<name>A0A7W7T6S9_9PSEU</name>
<sequence length="66" mass="6413">MDALGAAGLARVGAYRGSGVTASSVVPAAEATGLTAAGKPAILYPDSWSHWCTDPAREVAAGSAPG</sequence>
<dbReference type="EMBL" id="JACHJS010000001">
    <property type="protein sequence ID" value="MBB4967626.1"/>
    <property type="molecule type" value="Genomic_DNA"/>
</dbReference>